<dbReference type="EMBL" id="JACHNU010000002">
    <property type="protein sequence ID" value="MBB4662498.1"/>
    <property type="molecule type" value="Genomic_DNA"/>
</dbReference>
<sequence length="321" mass="32384">MTFRGGAPVAGIDKILGHRRALAIGIGGGGDVVGAFAVAECCRALGGDAVIGGVTWERRPIDPLPGARRVDELIGAEPLHPAVALAGPETVGPGGFRFAESHMAGLLGSQVVLVDPNPGPAAIADGLAAAARRFDCDLVVLVDVGGDVLAHGDEPGLSSPLCDAVMLAAAPRLAAQGVETVGALFGAGCDAELTPDEVLERVAEVSAADGLLGVWGLTPPSVARLERAIEVVPTEASAQAVACARGAWGPLPIRGGRRTVQRTPTGAMTFYFDPAAAIASASRCTAAVLDADSLEAAQEILAAAGIRTELDYERDAAAGRI</sequence>
<evidence type="ECO:0000313" key="1">
    <source>
        <dbReference type="EMBL" id="MBB4662498.1"/>
    </source>
</evidence>
<dbReference type="InterPro" id="IPR010581">
    <property type="entry name" value="DUF1152"/>
</dbReference>
<dbReference type="Pfam" id="PF06626">
    <property type="entry name" value="DUF1152"/>
    <property type="match status" value="1"/>
</dbReference>
<reference evidence="1 2" key="1">
    <citation type="submission" date="2020-08" db="EMBL/GenBank/DDBJ databases">
        <title>Genomic Encyclopedia of Archaeal and Bacterial Type Strains, Phase II (KMG-II): from individual species to whole genera.</title>
        <authorList>
            <person name="Goeker M."/>
        </authorList>
    </citation>
    <scope>NUCLEOTIDE SEQUENCE [LARGE SCALE GENOMIC DNA]</scope>
    <source>
        <strain evidence="1 2">DSM 23288</strain>
    </source>
</reference>
<accession>A0A840IES1</accession>
<comment type="caution">
    <text evidence="1">The sequence shown here is derived from an EMBL/GenBank/DDBJ whole genome shotgun (WGS) entry which is preliminary data.</text>
</comment>
<dbReference type="Proteomes" id="UP000585272">
    <property type="component" value="Unassembled WGS sequence"/>
</dbReference>
<evidence type="ECO:0000313" key="2">
    <source>
        <dbReference type="Proteomes" id="UP000585272"/>
    </source>
</evidence>
<dbReference type="RefSeq" id="WP_183341727.1">
    <property type="nucleotide sequence ID" value="NZ_JACHNU010000002.1"/>
</dbReference>
<proteinExistence type="predicted"/>
<gene>
    <name evidence="1" type="ORF">BDZ31_002084</name>
</gene>
<dbReference type="AlphaFoldDB" id="A0A840IES1"/>
<organism evidence="1 2">
    <name type="scientific">Conexibacter arvalis</name>
    <dbReference type="NCBI Taxonomy" id="912552"/>
    <lineage>
        <taxon>Bacteria</taxon>
        <taxon>Bacillati</taxon>
        <taxon>Actinomycetota</taxon>
        <taxon>Thermoleophilia</taxon>
        <taxon>Solirubrobacterales</taxon>
        <taxon>Conexibacteraceae</taxon>
        <taxon>Conexibacter</taxon>
    </lineage>
</organism>
<evidence type="ECO:0008006" key="3">
    <source>
        <dbReference type="Google" id="ProtNLM"/>
    </source>
</evidence>
<keyword evidence="2" id="KW-1185">Reference proteome</keyword>
<name>A0A840IES1_9ACTN</name>
<protein>
    <recommendedName>
        <fullName evidence="3">DUF1152 domain-containing protein</fullName>
    </recommendedName>
</protein>